<organism evidence="1 2">
    <name type="scientific">Ambispora leptoticha</name>
    <dbReference type="NCBI Taxonomy" id="144679"/>
    <lineage>
        <taxon>Eukaryota</taxon>
        <taxon>Fungi</taxon>
        <taxon>Fungi incertae sedis</taxon>
        <taxon>Mucoromycota</taxon>
        <taxon>Glomeromycotina</taxon>
        <taxon>Glomeromycetes</taxon>
        <taxon>Archaeosporales</taxon>
        <taxon>Ambisporaceae</taxon>
        <taxon>Ambispora</taxon>
    </lineage>
</organism>
<dbReference type="EMBL" id="CAJVPS010053198">
    <property type="protein sequence ID" value="CAG8772235.1"/>
    <property type="molecule type" value="Genomic_DNA"/>
</dbReference>
<dbReference type="AlphaFoldDB" id="A0A9N9JAV8"/>
<reference evidence="1" key="1">
    <citation type="submission" date="2021-06" db="EMBL/GenBank/DDBJ databases">
        <authorList>
            <person name="Kallberg Y."/>
            <person name="Tangrot J."/>
            <person name="Rosling A."/>
        </authorList>
    </citation>
    <scope>NUCLEOTIDE SEQUENCE</scope>
    <source>
        <strain evidence="1">FL130A</strain>
    </source>
</reference>
<protein>
    <submittedName>
        <fullName evidence="1">6673_t:CDS:1</fullName>
    </submittedName>
</protein>
<dbReference type="Proteomes" id="UP000789508">
    <property type="component" value="Unassembled WGS sequence"/>
</dbReference>
<keyword evidence="2" id="KW-1185">Reference proteome</keyword>
<feature type="non-terminal residue" evidence="1">
    <location>
        <position position="168"/>
    </location>
</feature>
<proteinExistence type="predicted"/>
<comment type="caution">
    <text evidence="1">The sequence shown here is derived from an EMBL/GenBank/DDBJ whole genome shotgun (WGS) entry which is preliminary data.</text>
</comment>
<evidence type="ECO:0000313" key="2">
    <source>
        <dbReference type="Proteomes" id="UP000789508"/>
    </source>
</evidence>
<sequence>TNITTHKGVNYAPLGKILSTLSNLQIDFSTFYHRFDCLFETYSAPTLEWPEPEKRKKKKLGVDAHDVLKEYLDPQNPNYGKLEKYLEALTIYHEQNEKEYEKLPDTSNRKPRIAIRIKHGENFLKAYKKEIKRGGDFKFITKEEFLARVGGERERFSKIVGYEEIINQ</sequence>
<name>A0A9N9JAV8_9GLOM</name>
<gene>
    <name evidence="1" type="ORF">ALEPTO_LOCUS14206</name>
</gene>
<dbReference type="OrthoDB" id="2416790at2759"/>
<accession>A0A9N9JAV8</accession>
<evidence type="ECO:0000313" key="1">
    <source>
        <dbReference type="EMBL" id="CAG8772235.1"/>
    </source>
</evidence>
<feature type="non-terminal residue" evidence="1">
    <location>
        <position position="1"/>
    </location>
</feature>